<evidence type="ECO:0000313" key="1">
    <source>
        <dbReference type="EMBL" id="RAJ28912.1"/>
    </source>
</evidence>
<proteinExistence type="predicted"/>
<accession>A0A327SKA5</accession>
<dbReference type="EMBL" id="QLLR01000016">
    <property type="protein sequence ID" value="RAJ28912.1"/>
    <property type="molecule type" value="Genomic_DNA"/>
</dbReference>
<protein>
    <submittedName>
        <fullName evidence="1">Uncharacterized protein</fullName>
    </submittedName>
</protein>
<dbReference type="Proteomes" id="UP000249754">
    <property type="component" value="Unassembled WGS sequence"/>
</dbReference>
<comment type="caution">
    <text evidence="1">The sequence shown here is derived from an EMBL/GenBank/DDBJ whole genome shotgun (WGS) entry which is preliminary data.</text>
</comment>
<gene>
    <name evidence="1" type="ORF">LY11_03186</name>
</gene>
<name>A0A327SKA5_9SPHI</name>
<dbReference type="AlphaFoldDB" id="A0A327SKA5"/>
<evidence type="ECO:0000313" key="2">
    <source>
        <dbReference type="Proteomes" id="UP000249754"/>
    </source>
</evidence>
<organism evidence="1 2">
    <name type="scientific">Pedobacter cryoconitis</name>
    <dbReference type="NCBI Taxonomy" id="188932"/>
    <lineage>
        <taxon>Bacteria</taxon>
        <taxon>Pseudomonadati</taxon>
        <taxon>Bacteroidota</taxon>
        <taxon>Sphingobacteriia</taxon>
        <taxon>Sphingobacteriales</taxon>
        <taxon>Sphingobacteriaceae</taxon>
        <taxon>Pedobacter</taxon>
    </lineage>
</organism>
<sequence>MVYSRKLEKTEYKYVYKMKSVRNSTETFYSASKTILGKLFTVSGKTAKIAAMALDIKLIENGLAPINVLKKSNKITQNDRG</sequence>
<reference evidence="1 2" key="1">
    <citation type="submission" date="2018-06" db="EMBL/GenBank/DDBJ databases">
        <title>Genomic Encyclopedia of Archaeal and Bacterial Type Strains, Phase II (KMG-II): from individual species to whole genera.</title>
        <authorList>
            <person name="Goeker M."/>
        </authorList>
    </citation>
    <scope>NUCLEOTIDE SEQUENCE [LARGE SCALE GENOMIC DNA]</scope>
    <source>
        <strain evidence="1 2">DSM 14825</strain>
    </source>
</reference>